<evidence type="ECO:0000256" key="5">
    <source>
        <dbReference type="ARBA" id="ARBA00022670"/>
    </source>
</evidence>
<dbReference type="PROSITE" id="PS00631">
    <property type="entry name" value="CYTOSOL_AP"/>
    <property type="match status" value="1"/>
</dbReference>
<feature type="binding site" evidence="8">
    <location>
        <position position="366"/>
    </location>
    <ligand>
        <name>Mn(2+)</name>
        <dbReference type="ChEBI" id="CHEBI:29035"/>
        <label>1</label>
    </ligand>
</feature>
<keyword evidence="8" id="KW-0963">Cytoplasm</keyword>
<dbReference type="InterPro" id="IPR023042">
    <property type="entry name" value="Peptidase_M17_leu_NH2_pept"/>
</dbReference>
<evidence type="ECO:0000313" key="11">
    <source>
        <dbReference type="EMBL" id="MBV7255544.1"/>
    </source>
</evidence>
<evidence type="ECO:0000256" key="3">
    <source>
        <dbReference type="ARBA" id="ARBA00009528"/>
    </source>
</evidence>
<dbReference type="EC" id="3.4.11.1" evidence="8"/>
<dbReference type="GO" id="GO:0004177">
    <property type="term" value="F:aminopeptidase activity"/>
    <property type="evidence" value="ECO:0007669"/>
    <property type="project" value="UniProtKB-KW"/>
</dbReference>
<feature type="binding site" evidence="8">
    <location>
        <position position="305"/>
    </location>
    <ligand>
        <name>Mn(2+)</name>
        <dbReference type="ChEBI" id="CHEBI:29035"/>
        <label>2</label>
    </ligand>
</feature>
<feature type="chain" id="PRO_5046189741" description="Probable cytosol aminopeptidase" evidence="9">
    <location>
        <begin position="20"/>
        <end position="518"/>
    </location>
</feature>
<dbReference type="EC" id="3.4.11.10" evidence="8"/>
<feature type="signal peptide" evidence="9">
    <location>
        <begin position="1"/>
        <end position="19"/>
    </location>
</feature>
<evidence type="ECO:0000256" key="8">
    <source>
        <dbReference type="HAMAP-Rule" id="MF_00181"/>
    </source>
</evidence>
<evidence type="ECO:0000256" key="1">
    <source>
        <dbReference type="ARBA" id="ARBA00000135"/>
    </source>
</evidence>
<dbReference type="PANTHER" id="PTHR11963:SF23">
    <property type="entry name" value="CYTOSOL AMINOPEPTIDASE"/>
    <property type="match status" value="1"/>
</dbReference>
<feature type="binding site" evidence="8">
    <location>
        <position position="366"/>
    </location>
    <ligand>
        <name>Mn(2+)</name>
        <dbReference type="ChEBI" id="CHEBI:29035"/>
        <label>2</label>
    </ligand>
</feature>
<evidence type="ECO:0000256" key="6">
    <source>
        <dbReference type="ARBA" id="ARBA00022801"/>
    </source>
</evidence>
<evidence type="ECO:0000256" key="4">
    <source>
        <dbReference type="ARBA" id="ARBA00022438"/>
    </source>
</evidence>
<dbReference type="EMBL" id="JAGSPA010000001">
    <property type="protein sequence ID" value="MBV7255544.1"/>
    <property type="molecule type" value="Genomic_DNA"/>
</dbReference>
<keyword evidence="8" id="KW-0479">Metal-binding</keyword>
<keyword evidence="9" id="KW-0732">Signal</keyword>
<protein>
    <recommendedName>
        <fullName evidence="8">Probable cytosol aminopeptidase</fullName>
        <ecNumber evidence="8">3.4.11.1</ecNumber>
    </recommendedName>
    <alternativeName>
        <fullName evidence="8">Leucine aminopeptidase</fullName>
        <shortName evidence="8">LAP</shortName>
        <ecNumber evidence="8">3.4.11.10</ecNumber>
    </alternativeName>
    <alternativeName>
        <fullName evidence="8">Leucyl aminopeptidase</fullName>
    </alternativeName>
</protein>
<gene>
    <name evidence="8" type="primary">pepA</name>
    <name evidence="11" type="ORF">KCG44_01960</name>
</gene>
<comment type="catalytic activity">
    <reaction evidence="2 8">
        <text>Release of an N-terminal amino acid, preferentially leucine, but not glutamic or aspartic acids.</text>
        <dbReference type="EC" id="3.4.11.10"/>
    </reaction>
</comment>
<dbReference type="PANTHER" id="PTHR11963">
    <property type="entry name" value="LEUCINE AMINOPEPTIDASE-RELATED"/>
    <property type="match status" value="1"/>
</dbReference>
<dbReference type="InterPro" id="IPR000819">
    <property type="entry name" value="Peptidase_M17_C"/>
</dbReference>
<evidence type="ECO:0000256" key="7">
    <source>
        <dbReference type="ARBA" id="ARBA00023211"/>
    </source>
</evidence>
<keyword evidence="7 8" id="KW-0464">Manganese</keyword>
<feature type="binding site" evidence="8">
    <location>
        <position position="287"/>
    </location>
    <ligand>
        <name>Mn(2+)</name>
        <dbReference type="ChEBI" id="CHEBI:29035"/>
        <label>2</label>
    </ligand>
</feature>
<dbReference type="InterPro" id="IPR011356">
    <property type="entry name" value="Leucine_aapep/pepB"/>
</dbReference>
<dbReference type="Pfam" id="PF02789">
    <property type="entry name" value="Peptidase_M17_N"/>
    <property type="match status" value="1"/>
</dbReference>
<feature type="domain" description="Cytosol aminopeptidase" evidence="10">
    <location>
        <begin position="362"/>
        <end position="369"/>
    </location>
</feature>
<feature type="binding site" evidence="8">
    <location>
        <position position="287"/>
    </location>
    <ligand>
        <name>Mn(2+)</name>
        <dbReference type="ChEBI" id="CHEBI:29035"/>
        <label>1</label>
    </ligand>
</feature>
<evidence type="ECO:0000313" key="12">
    <source>
        <dbReference type="Proteomes" id="UP000722336"/>
    </source>
</evidence>
<sequence>MTRFLANAAITIVAVTALAATPAAAVDIDFSAAALPGAGKVVMAVGEDGVLSGAAASADRQMGGALGRAVAAADFDGEAGSSLPLYGLAPYDAVLLVGVGKGLASGADVQDFGGTVAGQTAAWRGDVAVAVPDVEGLDDEAAHAALGARLGSYDFGKWGAAKTAGGGAKGADAAPKLIFHGPGEAAFAGDRRAIADGVAFARDLVSTPSNIKTPEWFAGQVESVFADVPRTSVRVLDVPEMQRLGMGALVGVGQGSARPPRLVAVRYDSPDYDGPPLAFVGKGITFDTGGISLKGGRGMWAMRGDMTGAATAMGAVMALANRGAAVDVIAVAALAENMPGGAAQRPGDVVTTMSGKTIEVLNTDAEGRLVLTDGVWWTQQTYDPRLVVSVATLTGAVISALGDDYAGVFTKDDDLAALFIDAGEVSGETLWRLPVHDNVFEDIKSDVADVKNVVEGGTPSASIGAAFIMSWAREDQPFVHLDIAGQDYTDTPRPTEPKGWTAFGVRLLDEVARRYETK</sequence>
<keyword evidence="12" id="KW-1185">Reference proteome</keyword>
<dbReference type="Pfam" id="PF00883">
    <property type="entry name" value="Peptidase_M17"/>
    <property type="match status" value="1"/>
</dbReference>
<comment type="cofactor">
    <cofactor evidence="8">
        <name>Mn(2+)</name>
        <dbReference type="ChEBI" id="CHEBI:29035"/>
    </cofactor>
    <text evidence="8">Binds 2 manganese ions per subunit.</text>
</comment>
<comment type="subcellular location">
    <subcellularLocation>
        <location evidence="8">Cytoplasm</location>
    </subcellularLocation>
</comment>
<accession>A0ABS6SB15</accession>
<reference evidence="11 12" key="1">
    <citation type="submission" date="2021-04" db="EMBL/GenBank/DDBJ databases">
        <authorList>
            <person name="Pira H."/>
            <person name="Risdian C."/>
            <person name="Wink J."/>
        </authorList>
    </citation>
    <scope>NUCLEOTIDE SEQUENCE [LARGE SCALE GENOMIC DNA]</scope>
    <source>
        <strain evidence="11 12">WHA3</strain>
    </source>
</reference>
<feature type="binding site" evidence="8">
    <location>
        <position position="364"/>
    </location>
    <ligand>
        <name>Mn(2+)</name>
        <dbReference type="ChEBI" id="CHEBI:29035"/>
        <label>1</label>
    </ligand>
</feature>
<dbReference type="CDD" id="cd00433">
    <property type="entry name" value="Peptidase_M17"/>
    <property type="match status" value="1"/>
</dbReference>
<comment type="similarity">
    <text evidence="3 8">Belongs to the peptidase M17 family.</text>
</comment>
<dbReference type="InterPro" id="IPR008283">
    <property type="entry name" value="Peptidase_M17_N"/>
</dbReference>
<organism evidence="11 12">
    <name type="scientific">Pacificimonas pallii</name>
    <dbReference type="NCBI Taxonomy" id="2827236"/>
    <lineage>
        <taxon>Bacteria</taxon>
        <taxon>Pseudomonadati</taxon>
        <taxon>Pseudomonadota</taxon>
        <taxon>Alphaproteobacteria</taxon>
        <taxon>Sphingomonadales</taxon>
        <taxon>Sphingosinicellaceae</taxon>
        <taxon>Pacificimonas</taxon>
    </lineage>
</organism>
<keyword evidence="6 8" id="KW-0378">Hydrolase</keyword>
<feature type="active site" evidence="8">
    <location>
        <position position="368"/>
    </location>
</feature>
<comment type="catalytic activity">
    <reaction evidence="1 8">
        <text>Release of an N-terminal amino acid, Xaa-|-Yaa-, in which Xaa is preferably Leu, but may be other amino acids including Pro although not Arg or Lys, and Yaa may be Pro. Amino acid amides and methyl esters are also readily hydrolyzed, but rates on arylamides are exceedingly low.</text>
        <dbReference type="EC" id="3.4.11.1"/>
    </reaction>
</comment>
<dbReference type="RefSeq" id="WP_218443884.1">
    <property type="nucleotide sequence ID" value="NZ_JAGSPA010000001.1"/>
</dbReference>
<evidence type="ECO:0000256" key="2">
    <source>
        <dbReference type="ARBA" id="ARBA00000967"/>
    </source>
</evidence>
<comment type="function">
    <text evidence="8">Presumably involved in the processing and regular turnover of intracellular proteins. Catalyzes the removal of unsubstituted N-terminal amino acids from various peptides.</text>
</comment>
<dbReference type="HAMAP" id="MF_00181">
    <property type="entry name" value="Cytosol_peptidase_M17"/>
    <property type="match status" value="1"/>
</dbReference>
<name>A0ABS6SB15_9SPHN</name>
<dbReference type="Proteomes" id="UP000722336">
    <property type="component" value="Unassembled WGS sequence"/>
</dbReference>
<feature type="active site" evidence="8">
    <location>
        <position position="294"/>
    </location>
</feature>
<keyword evidence="4 8" id="KW-0031">Aminopeptidase</keyword>
<evidence type="ECO:0000259" key="10">
    <source>
        <dbReference type="PROSITE" id="PS00631"/>
    </source>
</evidence>
<comment type="caution">
    <text evidence="11">The sequence shown here is derived from an EMBL/GenBank/DDBJ whole genome shotgun (WGS) entry which is preliminary data.</text>
</comment>
<proteinExistence type="inferred from homology"/>
<feature type="binding site" evidence="8">
    <location>
        <position position="282"/>
    </location>
    <ligand>
        <name>Mn(2+)</name>
        <dbReference type="ChEBI" id="CHEBI:29035"/>
        <label>2</label>
    </ligand>
</feature>
<keyword evidence="5 8" id="KW-0645">Protease</keyword>
<evidence type="ECO:0000256" key="9">
    <source>
        <dbReference type="SAM" id="SignalP"/>
    </source>
</evidence>